<dbReference type="Gramene" id="EOX97424">
    <property type="protein sequence ID" value="EOX97424"/>
    <property type="gene ID" value="TCM_006438"/>
</dbReference>
<evidence type="ECO:0000313" key="2">
    <source>
        <dbReference type="EMBL" id="EOX97424.1"/>
    </source>
</evidence>
<proteinExistence type="predicted"/>
<keyword evidence="1" id="KW-0812">Transmembrane</keyword>
<dbReference type="EMBL" id="CM001880">
    <property type="protein sequence ID" value="EOX97424.1"/>
    <property type="molecule type" value="Genomic_DNA"/>
</dbReference>
<dbReference type="Proteomes" id="UP000026915">
    <property type="component" value="Chromosome 2"/>
</dbReference>
<keyword evidence="1" id="KW-1133">Transmembrane helix</keyword>
<accession>A0A061DX84</accession>
<feature type="transmembrane region" description="Helical" evidence="1">
    <location>
        <begin position="53"/>
        <end position="71"/>
    </location>
</feature>
<dbReference type="HOGENOM" id="CLU_1941885_0_0_1"/>
<reference evidence="2 3" key="1">
    <citation type="journal article" date="2013" name="Genome Biol.">
        <title>The genome sequence of the most widely cultivated cacao type and its use to identify candidate genes regulating pod color.</title>
        <authorList>
            <person name="Motamayor J.C."/>
            <person name="Mockaitis K."/>
            <person name="Schmutz J."/>
            <person name="Haiminen N."/>
            <person name="Iii D.L."/>
            <person name="Cornejo O."/>
            <person name="Findley S.D."/>
            <person name="Zheng P."/>
            <person name="Utro F."/>
            <person name="Royaert S."/>
            <person name="Saski C."/>
            <person name="Jenkins J."/>
            <person name="Podicheti R."/>
            <person name="Zhao M."/>
            <person name="Scheffler B.E."/>
            <person name="Stack J.C."/>
            <person name="Feltus F.A."/>
            <person name="Mustiga G.M."/>
            <person name="Amores F."/>
            <person name="Phillips W."/>
            <person name="Marelli J.P."/>
            <person name="May G.D."/>
            <person name="Shapiro H."/>
            <person name="Ma J."/>
            <person name="Bustamante C.D."/>
            <person name="Schnell R.J."/>
            <person name="Main D."/>
            <person name="Gilbert D."/>
            <person name="Parida L."/>
            <person name="Kuhn D.N."/>
        </authorList>
    </citation>
    <scope>NUCLEOTIDE SEQUENCE [LARGE SCALE GENOMIC DNA]</scope>
    <source>
        <strain evidence="3">cv. Matina 1-6</strain>
    </source>
</reference>
<protein>
    <submittedName>
        <fullName evidence="2">Uncharacterized protein</fullName>
    </submittedName>
</protein>
<evidence type="ECO:0000313" key="3">
    <source>
        <dbReference type="Proteomes" id="UP000026915"/>
    </source>
</evidence>
<keyword evidence="3" id="KW-1185">Reference proteome</keyword>
<gene>
    <name evidence="2" type="ORF">TCM_006438</name>
</gene>
<dbReference type="InParanoid" id="A0A061DX84"/>
<name>A0A061DX84_THECC</name>
<organism evidence="2 3">
    <name type="scientific">Theobroma cacao</name>
    <name type="common">Cacao</name>
    <name type="synonym">Cocoa</name>
    <dbReference type="NCBI Taxonomy" id="3641"/>
    <lineage>
        <taxon>Eukaryota</taxon>
        <taxon>Viridiplantae</taxon>
        <taxon>Streptophyta</taxon>
        <taxon>Embryophyta</taxon>
        <taxon>Tracheophyta</taxon>
        <taxon>Spermatophyta</taxon>
        <taxon>Magnoliopsida</taxon>
        <taxon>eudicotyledons</taxon>
        <taxon>Gunneridae</taxon>
        <taxon>Pentapetalae</taxon>
        <taxon>rosids</taxon>
        <taxon>malvids</taxon>
        <taxon>Malvales</taxon>
        <taxon>Malvaceae</taxon>
        <taxon>Byttnerioideae</taxon>
        <taxon>Theobroma</taxon>
    </lineage>
</organism>
<sequence length="130" mass="14133">MTSPPRFPMGKIGNLIHGLKLPNVHGAESGTVAVINVTYKLAANDGMGLKIVVVYRLTFATVIMVPLALILERDKTTEETDAELKGVPKTLNEEPVLAVKHKLLVFYTNGKQGSFSQEQEDTAFGTTPPR</sequence>
<dbReference type="AlphaFoldDB" id="A0A061DX84"/>
<evidence type="ECO:0000256" key="1">
    <source>
        <dbReference type="SAM" id="Phobius"/>
    </source>
</evidence>
<keyword evidence="1" id="KW-0472">Membrane</keyword>